<feature type="domain" description="HPr" evidence="4">
    <location>
        <begin position="1"/>
        <end position="89"/>
    </location>
</feature>
<dbReference type="Proteomes" id="UP000028123">
    <property type="component" value="Unassembled WGS sequence"/>
</dbReference>
<comment type="subcellular location">
    <subcellularLocation>
        <location evidence="1">Cytoplasm</location>
    </subcellularLocation>
</comment>
<evidence type="ECO:0000256" key="2">
    <source>
        <dbReference type="ARBA" id="ARBA00022490"/>
    </source>
</evidence>
<dbReference type="Pfam" id="PF00381">
    <property type="entry name" value="PTS-HPr"/>
    <property type="match status" value="1"/>
</dbReference>
<dbReference type="eggNOG" id="COG1925">
    <property type="taxonomic scope" value="Bacteria"/>
</dbReference>
<evidence type="ECO:0000313" key="6">
    <source>
        <dbReference type="Proteomes" id="UP000028123"/>
    </source>
</evidence>
<evidence type="ECO:0000256" key="3">
    <source>
        <dbReference type="ARBA" id="ARBA00022683"/>
    </source>
</evidence>
<accession>A0A081NTG5</accession>
<dbReference type="InterPro" id="IPR050399">
    <property type="entry name" value="HPr"/>
</dbReference>
<name>A0A081NTG5_9BACL</name>
<keyword evidence="6" id="KW-1185">Reference proteome</keyword>
<dbReference type="Gene3D" id="3.30.1340.10">
    <property type="entry name" value="HPr-like"/>
    <property type="match status" value="1"/>
</dbReference>
<keyword evidence="5" id="KW-0808">Transferase</keyword>
<dbReference type="InterPro" id="IPR002114">
    <property type="entry name" value="PTS_HPr_Ser_P_site"/>
</dbReference>
<evidence type="ECO:0000313" key="5">
    <source>
        <dbReference type="EMBL" id="KEQ21738.1"/>
    </source>
</evidence>
<dbReference type="NCBIfam" id="TIGR01003">
    <property type="entry name" value="PTS_HPr_family"/>
    <property type="match status" value="1"/>
</dbReference>
<comment type="caution">
    <text evidence="5">The sequence shown here is derived from an EMBL/GenBank/DDBJ whole genome shotgun (WGS) entry which is preliminary data.</text>
</comment>
<dbReference type="SUPFAM" id="SSF55594">
    <property type="entry name" value="HPr-like"/>
    <property type="match status" value="1"/>
</dbReference>
<evidence type="ECO:0000259" key="4">
    <source>
        <dbReference type="PROSITE" id="PS51350"/>
    </source>
</evidence>
<keyword evidence="2" id="KW-0963">Cytoplasm</keyword>
<proteinExistence type="predicted"/>
<dbReference type="PANTHER" id="PTHR33705:SF2">
    <property type="entry name" value="PHOSPHOCARRIER PROTEIN NPR"/>
    <property type="match status" value="1"/>
</dbReference>
<dbReference type="PROSITE" id="PS00589">
    <property type="entry name" value="PTS_HPR_SER"/>
    <property type="match status" value="1"/>
</dbReference>
<dbReference type="PRINTS" id="PR00107">
    <property type="entry name" value="PHOSPHOCPHPR"/>
</dbReference>
<keyword evidence="5" id="KW-0418">Kinase</keyword>
<dbReference type="PROSITE" id="PS51350">
    <property type="entry name" value="PTS_HPR_DOM"/>
    <property type="match status" value="1"/>
</dbReference>
<dbReference type="EMBL" id="JNVM01000064">
    <property type="protein sequence ID" value="KEQ21738.1"/>
    <property type="molecule type" value="Genomic_DNA"/>
</dbReference>
<dbReference type="InterPro" id="IPR000032">
    <property type="entry name" value="HPr-like"/>
</dbReference>
<dbReference type="GO" id="GO:0005737">
    <property type="term" value="C:cytoplasm"/>
    <property type="evidence" value="ECO:0007669"/>
    <property type="project" value="UniProtKB-SubCell"/>
</dbReference>
<dbReference type="PANTHER" id="PTHR33705">
    <property type="entry name" value="PHOSPHOCARRIER PROTEIN HPR"/>
    <property type="match status" value="1"/>
</dbReference>
<evidence type="ECO:0000256" key="1">
    <source>
        <dbReference type="ARBA" id="ARBA00004496"/>
    </source>
</evidence>
<protein>
    <submittedName>
        <fullName evidence="5">Serine kinase</fullName>
    </submittedName>
</protein>
<dbReference type="OrthoDB" id="9809047at2"/>
<reference evidence="5 6" key="1">
    <citation type="submission" date="2014-06" db="EMBL/GenBank/DDBJ databases">
        <title>Draft genome sequence of Paenibacillus sp. MSt1.</title>
        <authorList>
            <person name="Aw Y.K."/>
            <person name="Ong K.S."/>
            <person name="Gan H.M."/>
            <person name="Lee S.M."/>
        </authorList>
    </citation>
    <scope>NUCLEOTIDE SEQUENCE [LARGE SCALE GENOMIC DNA]</scope>
    <source>
        <strain evidence="5 6">MSt1</strain>
    </source>
</reference>
<dbReference type="AlphaFoldDB" id="A0A081NTG5"/>
<organism evidence="5 6">
    <name type="scientific">Paenibacillus tyrfis</name>
    <dbReference type="NCBI Taxonomy" id="1501230"/>
    <lineage>
        <taxon>Bacteria</taxon>
        <taxon>Bacillati</taxon>
        <taxon>Bacillota</taxon>
        <taxon>Bacilli</taxon>
        <taxon>Bacillales</taxon>
        <taxon>Paenibacillaceae</taxon>
        <taxon>Paenibacillus</taxon>
    </lineage>
</organism>
<dbReference type="GO" id="GO:0009401">
    <property type="term" value="P:phosphoenolpyruvate-dependent sugar phosphotransferase system"/>
    <property type="evidence" value="ECO:0007669"/>
    <property type="project" value="UniProtKB-KW"/>
</dbReference>
<sequence length="89" mass="9865">MVTKEIIIRNEQGFHVRPAQLFVDKANEFRSDLKVRSESGEEADGKSMLDLMTLGLEKGARIALEVSGPDEQECLQALAELIESKFGEA</sequence>
<dbReference type="GO" id="GO:0016301">
    <property type="term" value="F:kinase activity"/>
    <property type="evidence" value="ECO:0007669"/>
    <property type="project" value="UniProtKB-KW"/>
</dbReference>
<dbReference type="RefSeq" id="WP_036693582.1">
    <property type="nucleotide sequence ID" value="NZ_FYEP01000011.1"/>
</dbReference>
<keyword evidence="3" id="KW-0598">Phosphotransferase system</keyword>
<gene>
    <name evidence="5" type="ORF">ET33_33845</name>
</gene>
<dbReference type="InterPro" id="IPR035895">
    <property type="entry name" value="HPr-like_sf"/>
</dbReference>